<dbReference type="Proteomes" id="UP000540989">
    <property type="component" value="Unassembled WGS sequence"/>
</dbReference>
<comment type="caution">
    <text evidence="1">The sequence shown here is derived from an EMBL/GenBank/DDBJ whole genome shotgun (WGS) entry which is preliminary data.</text>
</comment>
<reference evidence="1 2" key="1">
    <citation type="submission" date="2020-08" db="EMBL/GenBank/DDBJ databases">
        <title>Genomic Encyclopedia of Type Strains, Phase IV (KMG-V): Genome sequencing to study the core and pangenomes of soil and plant-associated prokaryotes.</title>
        <authorList>
            <person name="Whitman W."/>
        </authorList>
    </citation>
    <scope>NUCLEOTIDE SEQUENCE [LARGE SCALE GENOMIC DNA]</scope>
    <source>
        <strain evidence="1 2">M8UP14</strain>
    </source>
</reference>
<sequence length="95" mass="10481">MLFKLAFNKTMQGTLRVSATTVRGSDHVLAIYDNDEAFTRLLEHSELDAETIGSLKGSAELAYGSQNTPTCCEEVELTEAQLNLLRLGEAKRLYA</sequence>
<dbReference type="AlphaFoldDB" id="A0A7W7ZII2"/>
<protein>
    <submittedName>
        <fullName evidence="1">Uncharacterized protein</fullName>
    </submittedName>
</protein>
<gene>
    <name evidence="1" type="ORF">HDF16_005301</name>
</gene>
<organism evidence="1 2">
    <name type="scientific">Granulicella aggregans</name>
    <dbReference type="NCBI Taxonomy" id="474949"/>
    <lineage>
        <taxon>Bacteria</taxon>
        <taxon>Pseudomonadati</taxon>
        <taxon>Acidobacteriota</taxon>
        <taxon>Terriglobia</taxon>
        <taxon>Terriglobales</taxon>
        <taxon>Acidobacteriaceae</taxon>
        <taxon>Granulicella</taxon>
    </lineage>
</organism>
<evidence type="ECO:0000313" key="1">
    <source>
        <dbReference type="EMBL" id="MBB5060565.1"/>
    </source>
</evidence>
<keyword evidence="2" id="KW-1185">Reference proteome</keyword>
<evidence type="ECO:0000313" key="2">
    <source>
        <dbReference type="Proteomes" id="UP000540989"/>
    </source>
</evidence>
<dbReference type="EMBL" id="JACHIP010000015">
    <property type="protein sequence ID" value="MBB5060565.1"/>
    <property type="molecule type" value="Genomic_DNA"/>
</dbReference>
<dbReference type="RefSeq" id="WP_184222931.1">
    <property type="nucleotide sequence ID" value="NZ_JACHIP010000015.1"/>
</dbReference>
<name>A0A7W7ZII2_9BACT</name>
<proteinExistence type="predicted"/>
<accession>A0A7W7ZII2</accession>